<dbReference type="Proteomes" id="UP000254124">
    <property type="component" value="Unassembled WGS sequence"/>
</dbReference>
<evidence type="ECO:0000313" key="2">
    <source>
        <dbReference type="Proteomes" id="UP000254124"/>
    </source>
</evidence>
<dbReference type="AlphaFoldDB" id="A0A379S463"/>
<evidence type="ECO:0000313" key="1">
    <source>
        <dbReference type="EMBL" id="SUG14765.1"/>
    </source>
</evidence>
<accession>A0A379S463</accession>
<organism evidence="1 2">
    <name type="scientific">Salmonella enterica subsp. arizonae</name>
    <dbReference type="NCBI Taxonomy" id="59203"/>
    <lineage>
        <taxon>Bacteria</taxon>
        <taxon>Pseudomonadati</taxon>
        <taxon>Pseudomonadota</taxon>
        <taxon>Gammaproteobacteria</taxon>
        <taxon>Enterobacterales</taxon>
        <taxon>Enterobacteriaceae</taxon>
        <taxon>Salmonella</taxon>
    </lineage>
</organism>
<dbReference type="Pfam" id="PF23982">
    <property type="entry name" value="XM1_gp53_minor_capsid"/>
    <property type="match status" value="1"/>
</dbReference>
<gene>
    <name evidence="1" type="ORF">NCTC7295_02411</name>
</gene>
<reference evidence="1 2" key="1">
    <citation type="submission" date="2018-06" db="EMBL/GenBank/DDBJ databases">
        <authorList>
            <consortium name="Pathogen Informatics"/>
            <person name="Doyle S."/>
        </authorList>
    </citation>
    <scope>NUCLEOTIDE SEQUENCE [LARGE SCALE GENOMIC DNA]</scope>
    <source>
        <strain evidence="1 2">NCTC7295</strain>
    </source>
</reference>
<proteinExistence type="predicted"/>
<dbReference type="InterPro" id="IPR056914">
    <property type="entry name" value="Gp53-like"/>
</dbReference>
<name>A0A379S463_SALER</name>
<protein>
    <submittedName>
        <fullName evidence="1">Uncharacterized protein</fullName>
    </submittedName>
</protein>
<sequence>MNTFQTHMNQYPAPGIPGAFASDNPHASYVAGEGALITGPDGLVIARFAWVTKGVAANKGTGAPAGFVPRDGQASVVEWLAGDSNTIYPGRECTLMVSGDFWALTTTAATVGQKVFASLTTGEIATGRQAPRWRVLSKPGFPLPALRRRKKLLRSAPGANDE</sequence>
<dbReference type="EMBL" id="UGWZ01000001">
    <property type="protein sequence ID" value="SUG14765.1"/>
    <property type="molecule type" value="Genomic_DNA"/>
</dbReference>